<dbReference type="EMBL" id="QKTX01000012">
    <property type="protein sequence ID" value="PZV80300.1"/>
    <property type="molecule type" value="Genomic_DNA"/>
</dbReference>
<dbReference type="SUPFAM" id="SSF51215">
    <property type="entry name" value="Regulatory protein AraC"/>
    <property type="match status" value="1"/>
</dbReference>
<dbReference type="InterPro" id="IPR009057">
    <property type="entry name" value="Homeodomain-like_sf"/>
</dbReference>
<dbReference type="Pfam" id="PF12833">
    <property type="entry name" value="HTH_18"/>
    <property type="match status" value="1"/>
</dbReference>
<protein>
    <submittedName>
        <fullName evidence="5">AraC family transcriptional regulator</fullName>
    </submittedName>
</protein>
<dbReference type="PRINTS" id="PR00032">
    <property type="entry name" value="HTHARAC"/>
</dbReference>
<keyword evidence="3" id="KW-0804">Transcription</keyword>
<evidence type="ECO:0000256" key="1">
    <source>
        <dbReference type="ARBA" id="ARBA00023015"/>
    </source>
</evidence>
<dbReference type="Gene3D" id="2.60.120.10">
    <property type="entry name" value="Jelly Rolls"/>
    <property type="match status" value="1"/>
</dbReference>
<dbReference type="RefSeq" id="WP_111393866.1">
    <property type="nucleotide sequence ID" value="NZ_QKTX01000012.1"/>
</dbReference>
<dbReference type="SMART" id="SM00342">
    <property type="entry name" value="HTH_ARAC"/>
    <property type="match status" value="1"/>
</dbReference>
<proteinExistence type="predicted"/>
<accession>A0A326RQ79</accession>
<dbReference type="InterPro" id="IPR014710">
    <property type="entry name" value="RmlC-like_jellyroll"/>
</dbReference>
<dbReference type="InterPro" id="IPR018060">
    <property type="entry name" value="HTH_AraC"/>
</dbReference>
<dbReference type="GO" id="GO:0003700">
    <property type="term" value="F:DNA-binding transcription factor activity"/>
    <property type="evidence" value="ECO:0007669"/>
    <property type="project" value="InterPro"/>
</dbReference>
<dbReference type="SUPFAM" id="SSF46689">
    <property type="entry name" value="Homeodomain-like"/>
    <property type="match status" value="1"/>
</dbReference>
<dbReference type="AlphaFoldDB" id="A0A326RQ79"/>
<reference evidence="5 6" key="1">
    <citation type="submission" date="2018-06" db="EMBL/GenBank/DDBJ databases">
        <title>Genomic Encyclopedia of Archaeal and Bacterial Type Strains, Phase II (KMG-II): from individual species to whole genera.</title>
        <authorList>
            <person name="Goeker M."/>
        </authorList>
    </citation>
    <scope>NUCLEOTIDE SEQUENCE [LARGE SCALE GENOMIC DNA]</scope>
    <source>
        <strain evidence="5 6">T4</strain>
    </source>
</reference>
<dbReference type="PANTHER" id="PTHR43280:SF32">
    <property type="entry name" value="TRANSCRIPTIONAL REGULATORY PROTEIN"/>
    <property type="match status" value="1"/>
</dbReference>
<dbReference type="InterPro" id="IPR020449">
    <property type="entry name" value="Tscrpt_reg_AraC-type_HTH"/>
</dbReference>
<evidence type="ECO:0000256" key="2">
    <source>
        <dbReference type="ARBA" id="ARBA00023125"/>
    </source>
</evidence>
<comment type="caution">
    <text evidence="5">The sequence shown here is derived from an EMBL/GenBank/DDBJ whole genome shotgun (WGS) entry which is preliminary data.</text>
</comment>
<name>A0A326RQ79_9BACT</name>
<organism evidence="5 6">
    <name type="scientific">Algoriphagus aquaeductus</name>
    <dbReference type="NCBI Taxonomy" id="475299"/>
    <lineage>
        <taxon>Bacteria</taxon>
        <taxon>Pseudomonadati</taxon>
        <taxon>Bacteroidota</taxon>
        <taxon>Cytophagia</taxon>
        <taxon>Cytophagales</taxon>
        <taxon>Cyclobacteriaceae</taxon>
        <taxon>Algoriphagus</taxon>
    </lineage>
</organism>
<keyword evidence="1" id="KW-0805">Transcription regulation</keyword>
<keyword evidence="2" id="KW-0238">DNA-binding</keyword>
<gene>
    <name evidence="5" type="ORF">CLV31_11267</name>
</gene>
<keyword evidence="6" id="KW-1185">Reference proteome</keyword>
<dbReference type="InterPro" id="IPR003313">
    <property type="entry name" value="AraC-bd"/>
</dbReference>
<feature type="domain" description="HTH araC/xylS-type" evidence="4">
    <location>
        <begin position="172"/>
        <end position="270"/>
    </location>
</feature>
<dbReference type="GO" id="GO:0043565">
    <property type="term" value="F:sequence-specific DNA binding"/>
    <property type="evidence" value="ECO:0007669"/>
    <property type="project" value="InterPro"/>
</dbReference>
<dbReference type="Pfam" id="PF02311">
    <property type="entry name" value="AraC_binding"/>
    <property type="match status" value="1"/>
</dbReference>
<dbReference type="Gene3D" id="1.10.10.60">
    <property type="entry name" value="Homeodomain-like"/>
    <property type="match status" value="1"/>
</dbReference>
<dbReference type="Proteomes" id="UP000248917">
    <property type="component" value="Unassembled WGS sequence"/>
</dbReference>
<dbReference type="PANTHER" id="PTHR43280">
    <property type="entry name" value="ARAC-FAMILY TRANSCRIPTIONAL REGULATOR"/>
    <property type="match status" value="1"/>
</dbReference>
<evidence type="ECO:0000313" key="5">
    <source>
        <dbReference type="EMBL" id="PZV80300.1"/>
    </source>
</evidence>
<dbReference type="InterPro" id="IPR037923">
    <property type="entry name" value="HTH-like"/>
</dbReference>
<evidence type="ECO:0000256" key="3">
    <source>
        <dbReference type="ARBA" id="ARBA00023163"/>
    </source>
</evidence>
<evidence type="ECO:0000259" key="4">
    <source>
        <dbReference type="PROSITE" id="PS01124"/>
    </source>
</evidence>
<dbReference type="OrthoDB" id="9793451at2"/>
<dbReference type="PROSITE" id="PS01124">
    <property type="entry name" value="HTH_ARAC_FAMILY_2"/>
    <property type="match status" value="1"/>
</dbReference>
<sequence length="273" mass="31619">MSIAIKDKLGSEFTFKVSRFKEIIKRTKPHKHDGYFELICIAEGEGFHQVEMDTFPIQAPELYFLKPNQVHCWQFTAIPKGYVLLFKEEFFDPVLEAPILNLIRNLDTITRISLADHLTLVTLFEEMRKENENPGALSKDVISGYLRSVFARILQLSQLNEEGPKQEDSLFRKFQKLLGEKCPEYHLVADFASLLNTTPQNLNAVCRKYSNKSAGEHLANQLSLEAKRYILHTDLSMNEIADRLAFNDASYFTKFFKKHNGLTPLQFRSQYFQ</sequence>
<evidence type="ECO:0000313" key="6">
    <source>
        <dbReference type="Proteomes" id="UP000248917"/>
    </source>
</evidence>